<feature type="compositionally biased region" description="Basic and acidic residues" evidence="2">
    <location>
        <begin position="101"/>
        <end position="130"/>
    </location>
</feature>
<evidence type="ECO:0000256" key="1">
    <source>
        <dbReference type="ARBA" id="ARBA00009108"/>
    </source>
</evidence>
<feature type="compositionally biased region" description="Low complexity" evidence="2">
    <location>
        <begin position="56"/>
        <end position="73"/>
    </location>
</feature>
<accession>A0ABP9RNH2</accession>
<organism evidence="4 5">
    <name type="scientific">Rugosimonospora acidiphila</name>
    <dbReference type="NCBI Taxonomy" id="556531"/>
    <lineage>
        <taxon>Bacteria</taxon>
        <taxon>Bacillati</taxon>
        <taxon>Actinomycetota</taxon>
        <taxon>Actinomycetes</taxon>
        <taxon>Micromonosporales</taxon>
        <taxon>Micromonosporaceae</taxon>
        <taxon>Rugosimonospora</taxon>
    </lineage>
</organism>
<evidence type="ECO:0000313" key="5">
    <source>
        <dbReference type="Proteomes" id="UP001501570"/>
    </source>
</evidence>
<gene>
    <name evidence="4" type="ORF">GCM10023322_13840</name>
</gene>
<evidence type="ECO:0000256" key="3">
    <source>
        <dbReference type="SAM" id="Phobius"/>
    </source>
</evidence>
<keyword evidence="5" id="KW-1185">Reference proteome</keyword>
<feature type="region of interest" description="Disordered" evidence="2">
    <location>
        <begin position="1"/>
        <end position="140"/>
    </location>
</feature>
<name>A0ABP9RNH2_9ACTN</name>
<evidence type="ECO:0000313" key="4">
    <source>
        <dbReference type="EMBL" id="GAA5180773.1"/>
    </source>
</evidence>
<comment type="similarity">
    <text evidence="1">Belongs to the UPF0749 family.</text>
</comment>
<protein>
    <recommendedName>
        <fullName evidence="6">DUF881 domain-containing protein</fullName>
    </recommendedName>
</protein>
<proteinExistence type="inferred from homology"/>
<feature type="compositionally biased region" description="Basic and acidic residues" evidence="2">
    <location>
        <begin position="1"/>
        <end position="10"/>
    </location>
</feature>
<feature type="transmembrane region" description="Helical" evidence="3">
    <location>
        <begin position="146"/>
        <end position="166"/>
    </location>
</feature>
<comment type="caution">
    <text evidence="4">The sequence shown here is derived from an EMBL/GenBank/DDBJ whole genome shotgun (WGS) entry which is preliminary data.</text>
</comment>
<keyword evidence="3" id="KW-1133">Transmembrane helix</keyword>
<dbReference type="Gene3D" id="3.30.70.1880">
    <property type="entry name" value="Protein of unknown function DUF881"/>
    <property type="match status" value="1"/>
</dbReference>
<dbReference type="Pfam" id="PF05949">
    <property type="entry name" value="DUF881"/>
    <property type="match status" value="1"/>
</dbReference>
<reference evidence="5" key="1">
    <citation type="journal article" date="2019" name="Int. J. Syst. Evol. Microbiol.">
        <title>The Global Catalogue of Microorganisms (GCM) 10K type strain sequencing project: providing services to taxonomists for standard genome sequencing and annotation.</title>
        <authorList>
            <consortium name="The Broad Institute Genomics Platform"/>
            <consortium name="The Broad Institute Genome Sequencing Center for Infectious Disease"/>
            <person name="Wu L."/>
            <person name="Ma J."/>
        </authorList>
    </citation>
    <scope>NUCLEOTIDE SEQUENCE [LARGE SCALE GENOMIC DNA]</scope>
    <source>
        <strain evidence="5">JCM 18304</strain>
    </source>
</reference>
<dbReference type="PANTHER" id="PTHR37313:SF2">
    <property type="entry name" value="UPF0749 PROTEIN YLXX"/>
    <property type="match status" value="1"/>
</dbReference>
<dbReference type="PANTHER" id="PTHR37313">
    <property type="entry name" value="UPF0749 PROTEIN RV1825"/>
    <property type="match status" value="1"/>
</dbReference>
<evidence type="ECO:0000256" key="2">
    <source>
        <dbReference type="SAM" id="MobiDB-lite"/>
    </source>
</evidence>
<dbReference type="EMBL" id="BAABJQ010000003">
    <property type="protein sequence ID" value="GAA5180773.1"/>
    <property type="molecule type" value="Genomic_DNA"/>
</dbReference>
<keyword evidence="3" id="KW-0812">Transmembrane</keyword>
<keyword evidence="3" id="KW-0472">Membrane</keyword>
<sequence>MTEDQQRRAATDAPEPPPGPASPEAVSPDPAAPPEPGRPDSAPSRSLAPPEPVVPEPVASGPVVPGPRSDSSPSEPPDPPDGPPAARRPHAESSPAEEPGAIDRHADQHGAGDDRPGDDRGGDRPADDRPGGPATGGIPRRRRISAAGAVIGLLLGLLGFALVVQLRSNSAEDQLSSERPEDLVRLLSDLDSQKDRLGQEISQQQTLKQQLTAGTQSRQAALDQASQRADALGILAGTLPAEGPGLRVQFRAASKAIRASDVLDTVEELRGAGAEAMQISGKAGAVVRIVASTSFVDGANGTLVVDDETLNGPYTITVIGDPSTMQIALNIPSGVVDTVHSNGGTVSVIAPGTVQVTALHQNTPLRYAKPVS</sequence>
<dbReference type="InterPro" id="IPR010273">
    <property type="entry name" value="DUF881"/>
</dbReference>
<evidence type="ECO:0008006" key="6">
    <source>
        <dbReference type="Google" id="ProtNLM"/>
    </source>
</evidence>
<dbReference type="Proteomes" id="UP001501570">
    <property type="component" value="Unassembled WGS sequence"/>
</dbReference>
<feature type="compositionally biased region" description="Pro residues" evidence="2">
    <location>
        <begin position="74"/>
        <end position="83"/>
    </location>
</feature>